<evidence type="ECO:0000313" key="2">
    <source>
        <dbReference type="Proteomes" id="UP000177625"/>
    </source>
</evidence>
<dbReference type="AlphaFoldDB" id="A0A1E1LVF7"/>
<dbReference type="EMBL" id="FJVC01000008">
    <property type="protein sequence ID" value="CZT40854.1"/>
    <property type="molecule type" value="Genomic_DNA"/>
</dbReference>
<dbReference type="Proteomes" id="UP000177625">
    <property type="component" value="Unassembled WGS sequence"/>
</dbReference>
<reference evidence="2" key="1">
    <citation type="submission" date="2016-03" db="EMBL/GenBank/DDBJ databases">
        <authorList>
            <person name="Guldener U."/>
        </authorList>
    </citation>
    <scope>NUCLEOTIDE SEQUENCE [LARGE SCALE GENOMIC DNA]</scope>
</reference>
<accession>A0A1E1LVF7</accession>
<name>A0A1E1LVF7_RHYSE</name>
<organism evidence="1 2">
    <name type="scientific">Rhynchosporium secalis</name>
    <name type="common">Barley scald fungus</name>
    <dbReference type="NCBI Taxonomy" id="38038"/>
    <lineage>
        <taxon>Eukaryota</taxon>
        <taxon>Fungi</taxon>
        <taxon>Dikarya</taxon>
        <taxon>Ascomycota</taxon>
        <taxon>Pezizomycotina</taxon>
        <taxon>Leotiomycetes</taxon>
        <taxon>Helotiales</taxon>
        <taxon>Ploettnerulaceae</taxon>
        <taxon>Rhynchosporium</taxon>
    </lineage>
</organism>
<protein>
    <submittedName>
        <fullName evidence="1">Uncharacterized protein</fullName>
    </submittedName>
</protein>
<proteinExistence type="predicted"/>
<evidence type="ECO:0000313" key="1">
    <source>
        <dbReference type="EMBL" id="CZT40854.1"/>
    </source>
</evidence>
<sequence>MVLIRPLLIFDSSTPIQSQPVFLCPRHSLSRPSSCIEVQGVKPPIKSVHSLCHVLASPVVNARSITAIFKSKPEYLIVLARAHMKSAVCAPSETPMEISKAKLICPEDVTTQSKQEMKAVVIVYNYSIS</sequence>
<gene>
    <name evidence="1" type="ORF">RSE6_00519</name>
</gene>
<keyword evidence="2" id="KW-1185">Reference proteome</keyword>